<protein>
    <submittedName>
        <fullName evidence="2">Uncharacterized protein</fullName>
    </submittedName>
</protein>
<gene>
    <name evidence="2" type="ORF">HAX54_015098</name>
</gene>
<accession>A0ABS8Y3T5</accession>
<dbReference type="EMBL" id="JACEIK010019520">
    <property type="protein sequence ID" value="MCE5166142.1"/>
    <property type="molecule type" value="Genomic_DNA"/>
</dbReference>
<organism evidence="2 3">
    <name type="scientific">Datura stramonium</name>
    <name type="common">Jimsonweed</name>
    <name type="synonym">Common thornapple</name>
    <dbReference type="NCBI Taxonomy" id="4076"/>
    <lineage>
        <taxon>Eukaryota</taxon>
        <taxon>Viridiplantae</taxon>
        <taxon>Streptophyta</taxon>
        <taxon>Embryophyta</taxon>
        <taxon>Tracheophyta</taxon>
        <taxon>Spermatophyta</taxon>
        <taxon>Magnoliopsida</taxon>
        <taxon>eudicotyledons</taxon>
        <taxon>Gunneridae</taxon>
        <taxon>Pentapetalae</taxon>
        <taxon>asterids</taxon>
        <taxon>lamiids</taxon>
        <taxon>Solanales</taxon>
        <taxon>Solanaceae</taxon>
        <taxon>Solanoideae</taxon>
        <taxon>Datureae</taxon>
        <taxon>Datura</taxon>
    </lineage>
</organism>
<reference evidence="2 3" key="1">
    <citation type="journal article" date="2021" name="BMC Genomics">
        <title>Datura genome reveals duplications of psychoactive alkaloid biosynthetic genes and high mutation rate following tissue culture.</title>
        <authorList>
            <person name="Rajewski A."/>
            <person name="Carter-House D."/>
            <person name="Stajich J."/>
            <person name="Litt A."/>
        </authorList>
    </citation>
    <scope>NUCLEOTIDE SEQUENCE [LARGE SCALE GENOMIC DNA]</scope>
    <source>
        <strain evidence="2">AR-01</strain>
    </source>
</reference>
<keyword evidence="3" id="KW-1185">Reference proteome</keyword>
<name>A0ABS8Y3T5_DATST</name>
<feature type="compositionally biased region" description="Basic and acidic residues" evidence="1">
    <location>
        <begin position="44"/>
        <end position="68"/>
    </location>
</feature>
<proteinExistence type="predicted"/>
<feature type="region of interest" description="Disordered" evidence="1">
    <location>
        <begin position="42"/>
        <end position="76"/>
    </location>
</feature>
<evidence type="ECO:0000313" key="3">
    <source>
        <dbReference type="Proteomes" id="UP000823775"/>
    </source>
</evidence>
<evidence type="ECO:0000256" key="1">
    <source>
        <dbReference type="SAM" id="MobiDB-lite"/>
    </source>
</evidence>
<evidence type="ECO:0000313" key="2">
    <source>
        <dbReference type="EMBL" id="MCE5166142.1"/>
    </source>
</evidence>
<sequence>KVVHKESENHYSFDWKDKITIEPLEPNEVLNEKLSLNSNVKSALRKEKDERQKIERSEGEQGDTLERKKERKYGVK</sequence>
<feature type="non-terminal residue" evidence="2">
    <location>
        <position position="1"/>
    </location>
</feature>
<dbReference type="Proteomes" id="UP000823775">
    <property type="component" value="Unassembled WGS sequence"/>
</dbReference>
<comment type="caution">
    <text evidence="2">The sequence shown here is derived from an EMBL/GenBank/DDBJ whole genome shotgun (WGS) entry which is preliminary data.</text>
</comment>